<name>A0ACC1LI58_9FUNG</name>
<accession>A0ACC1LI58</accession>
<proteinExistence type="predicted"/>
<dbReference type="Proteomes" id="UP001140096">
    <property type="component" value="Unassembled WGS sequence"/>
</dbReference>
<reference evidence="1" key="1">
    <citation type="submission" date="2022-07" db="EMBL/GenBank/DDBJ databases">
        <title>Phylogenomic reconstructions and comparative analyses of Kickxellomycotina fungi.</title>
        <authorList>
            <person name="Reynolds N.K."/>
            <person name="Stajich J.E."/>
            <person name="Barry K."/>
            <person name="Grigoriev I.V."/>
            <person name="Crous P."/>
            <person name="Smith M.E."/>
        </authorList>
    </citation>
    <scope>NUCLEOTIDE SEQUENCE</scope>
    <source>
        <strain evidence="1">CBS 102833</strain>
    </source>
</reference>
<feature type="non-terminal residue" evidence="1">
    <location>
        <position position="263"/>
    </location>
</feature>
<protein>
    <submittedName>
        <fullName evidence="1">Uncharacterized protein</fullName>
    </submittedName>
</protein>
<gene>
    <name evidence="1" type="ORF">H4S07_003129</name>
</gene>
<comment type="caution">
    <text evidence="1">The sequence shown here is derived from an EMBL/GenBank/DDBJ whole genome shotgun (WGS) entry which is preliminary data.</text>
</comment>
<evidence type="ECO:0000313" key="2">
    <source>
        <dbReference type="Proteomes" id="UP001140096"/>
    </source>
</evidence>
<keyword evidence="2" id="KW-1185">Reference proteome</keyword>
<evidence type="ECO:0000313" key="1">
    <source>
        <dbReference type="EMBL" id="KAJ2809661.1"/>
    </source>
</evidence>
<sequence>MLADSQRTLALLAALLLFVLSVVAAPAAATTASIDGPQNGCSSDPPPLIACPSGQTSYYVSQNSVQCAHYICITRPGDGGSNSDGPDTSSTKSVVLPAVLGSVLSAIAIGFGLLYYIIRRNKTGRAVDAQHQDAKYMSGYNNLGDDSFGANPRSPGAYSSTYSVSKWCETAFPTPGSPHTHASIPIIFSQENSAEFMHGSRETKLYNGAHEPVFRETRLYPTTAPTEDARQWASPNVVNVKQKPQLVVLDNSMSSLVAGGGLE</sequence>
<dbReference type="EMBL" id="JANBUP010000943">
    <property type="protein sequence ID" value="KAJ2809661.1"/>
    <property type="molecule type" value="Genomic_DNA"/>
</dbReference>
<organism evidence="1 2">
    <name type="scientific">Coemansia furcata</name>
    <dbReference type="NCBI Taxonomy" id="417177"/>
    <lineage>
        <taxon>Eukaryota</taxon>
        <taxon>Fungi</taxon>
        <taxon>Fungi incertae sedis</taxon>
        <taxon>Zoopagomycota</taxon>
        <taxon>Kickxellomycotina</taxon>
        <taxon>Kickxellomycetes</taxon>
        <taxon>Kickxellales</taxon>
        <taxon>Kickxellaceae</taxon>
        <taxon>Coemansia</taxon>
    </lineage>
</organism>